<dbReference type="Proteomes" id="UP000189701">
    <property type="component" value="Unplaced"/>
</dbReference>
<dbReference type="Pfam" id="PF01150">
    <property type="entry name" value="GDA1_CD39"/>
    <property type="match status" value="2"/>
</dbReference>
<protein>
    <submittedName>
        <fullName evidence="5">Apyrase-like</fullName>
    </submittedName>
</protein>
<reference evidence="4" key="1">
    <citation type="journal article" date="2013" name="Genome Biol.">
        <title>Reference genomes and transcriptomes of Nicotiana sylvestris and Nicotiana tomentosiformis.</title>
        <authorList>
            <person name="Sierro N."/>
            <person name="Battey J.N."/>
            <person name="Ouadi S."/>
            <person name="Bovet L."/>
            <person name="Goepfert S."/>
            <person name="Bakaher N."/>
            <person name="Peitsch M.C."/>
            <person name="Ivanov N.V."/>
        </authorList>
    </citation>
    <scope>NUCLEOTIDE SEQUENCE [LARGE SCALE GENOMIC DNA]</scope>
</reference>
<gene>
    <name evidence="5" type="primary">LOC104227312</name>
</gene>
<evidence type="ECO:0000256" key="2">
    <source>
        <dbReference type="ARBA" id="ARBA00022801"/>
    </source>
</evidence>
<name>A0A1U7WGQ8_NICSY</name>
<dbReference type="GO" id="GO:0009134">
    <property type="term" value="P:nucleoside diphosphate catabolic process"/>
    <property type="evidence" value="ECO:0007669"/>
    <property type="project" value="TreeGrafter"/>
</dbReference>
<dbReference type="Gene3D" id="3.30.420.40">
    <property type="match status" value="1"/>
</dbReference>
<dbReference type="eggNOG" id="KOG1385">
    <property type="taxonomic scope" value="Eukaryota"/>
</dbReference>
<keyword evidence="3" id="KW-0732">Signal</keyword>
<feature type="chain" id="PRO_5010529277" evidence="3">
    <location>
        <begin position="29"/>
        <end position="176"/>
    </location>
</feature>
<accession>A0A1U7WGQ8</accession>
<dbReference type="PANTHER" id="PTHR11782">
    <property type="entry name" value="ADENOSINE/GUANOSINE DIPHOSPHATASE"/>
    <property type="match status" value="1"/>
</dbReference>
<keyword evidence="2" id="KW-0378">Hydrolase</keyword>
<proteinExistence type="inferred from homology"/>
<evidence type="ECO:0000313" key="4">
    <source>
        <dbReference type="Proteomes" id="UP000189701"/>
    </source>
</evidence>
<feature type="signal peptide" evidence="3">
    <location>
        <begin position="1"/>
        <end position="28"/>
    </location>
</feature>
<reference evidence="5" key="2">
    <citation type="submission" date="2025-08" db="UniProtKB">
        <authorList>
            <consortium name="RefSeq"/>
        </authorList>
    </citation>
    <scope>IDENTIFICATION</scope>
    <source>
        <tissue evidence="5">Leaf</tissue>
    </source>
</reference>
<comment type="similarity">
    <text evidence="1">Belongs to the GDA1/CD39 NTPase family.</text>
</comment>
<dbReference type="AlphaFoldDB" id="A0A1U7WGQ8"/>
<evidence type="ECO:0000313" key="5">
    <source>
        <dbReference type="RefSeq" id="XP_009777838.1"/>
    </source>
</evidence>
<dbReference type="GO" id="GO:0017110">
    <property type="term" value="F:nucleoside diphosphate phosphatase activity"/>
    <property type="evidence" value="ECO:0007669"/>
    <property type="project" value="TreeGrafter"/>
</dbReference>
<sequence length="176" mass="19201">MKTVEKSSSLVLILSLVVLLICMKSCHGHSHVRRVLLNNQTDSYAVIFDAGSRVYVFRFSHNLDLLPIDNSLQVYDKIKPELSAYANDPKAAAKSSEPLLLKAESVVPIKLQPDTPVELGVALNYLLRTLGKGYKNTAATIDLGGGSVQMAFALSKENAEKAPLNFDGNIGDYRPI</sequence>
<evidence type="ECO:0000256" key="3">
    <source>
        <dbReference type="SAM" id="SignalP"/>
    </source>
</evidence>
<dbReference type="InterPro" id="IPR000407">
    <property type="entry name" value="GDA1_CD39_NTPase"/>
</dbReference>
<keyword evidence="4" id="KW-1185">Reference proteome</keyword>
<dbReference type="Gene3D" id="3.30.420.150">
    <property type="entry name" value="Exopolyphosphatase. Domain 2"/>
    <property type="match status" value="1"/>
</dbReference>
<dbReference type="RefSeq" id="XP_009777838.1">
    <property type="nucleotide sequence ID" value="XM_009779536.1"/>
</dbReference>
<evidence type="ECO:0000256" key="1">
    <source>
        <dbReference type="ARBA" id="ARBA00009283"/>
    </source>
</evidence>
<dbReference type="PANTHER" id="PTHR11782:SF87">
    <property type="entry name" value="APYRASE"/>
    <property type="match status" value="1"/>
</dbReference>
<dbReference type="GO" id="GO:0016020">
    <property type="term" value="C:membrane"/>
    <property type="evidence" value="ECO:0007669"/>
    <property type="project" value="TreeGrafter"/>
</dbReference>
<organism evidence="4 5">
    <name type="scientific">Nicotiana sylvestris</name>
    <name type="common">Wood tobacco</name>
    <name type="synonym">South American tobacco</name>
    <dbReference type="NCBI Taxonomy" id="4096"/>
    <lineage>
        <taxon>Eukaryota</taxon>
        <taxon>Viridiplantae</taxon>
        <taxon>Streptophyta</taxon>
        <taxon>Embryophyta</taxon>
        <taxon>Tracheophyta</taxon>
        <taxon>Spermatophyta</taxon>
        <taxon>Magnoliopsida</taxon>
        <taxon>eudicotyledons</taxon>
        <taxon>Gunneridae</taxon>
        <taxon>Pentapetalae</taxon>
        <taxon>asterids</taxon>
        <taxon>lamiids</taxon>
        <taxon>Solanales</taxon>
        <taxon>Solanaceae</taxon>
        <taxon>Nicotianoideae</taxon>
        <taxon>Nicotianeae</taxon>
        <taxon>Nicotiana</taxon>
    </lineage>
</organism>